<proteinExistence type="predicted"/>
<dbReference type="AlphaFoldDB" id="A0A2G8L710"/>
<evidence type="ECO:0000313" key="3">
    <source>
        <dbReference type="Proteomes" id="UP000230750"/>
    </source>
</evidence>
<keyword evidence="3" id="KW-1185">Reference proteome</keyword>
<dbReference type="EMBL" id="MRZV01000189">
    <property type="protein sequence ID" value="PIK56059.1"/>
    <property type="molecule type" value="Genomic_DNA"/>
</dbReference>
<comment type="caution">
    <text evidence="2">The sequence shown here is derived from an EMBL/GenBank/DDBJ whole genome shotgun (WGS) entry which is preliminary data.</text>
</comment>
<evidence type="ECO:0000256" key="1">
    <source>
        <dbReference type="SAM" id="MobiDB-lite"/>
    </source>
</evidence>
<feature type="region of interest" description="Disordered" evidence="1">
    <location>
        <begin position="1"/>
        <end position="86"/>
    </location>
</feature>
<name>A0A2G8L710_STIJA</name>
<reference evidence="2 3" key="1">
    <citation type="journal article" date="2017" name="PLoS Biol.">
        <title>The sea cucumber genome provides insights into morphological evolution and visceral regeneration.</title>
        <authorList>
            <person name="Zhang X."/>
            <person name="Sun L."/>
            <person name="Yuan J."/>
            <person name="Sun Y."/>
            <person name="Gao Y."/>
            <person name="Zhang L."/>
            <person name="Li S."/>
            <person name="Dai H."/>
            <person name="Hamel J.F."/>
            <person name="Liu C."/>
            <person name="Yu Y."/>
            <person name="Liu S."/>
            <person name="Lin W."/>
            <person name="Guo K."/>
            <person name="Jin S."/>
            <person name="Xu P."/>
            <person name="Storey K.B."/>
            <person name="Huan P."/>
            <person name="Zhang T."/>
            <person name="Zhou Y."/>
            <person name="Zhang J."/>
            <person name="Lin C."/>
            <person name="Li X."/>
            <person name="Xing L."/>
            <person name="Huo D."/>
            <person name="Sun M."/>
            <person name="Wang L."/>
            <person name="Mercier A."/>
            <person name="Li F."/>
            <person name="Yang H."/>
            <person name="Xiang J."/>
        </authorList>
    </citation>
    <scope>NUCLEOTIDE SEQUENCE [LARGE SCALE GENOMIC DNA]</scope>
    <source>
        <strain evidence="2">Shaxun</strain>
        <tissue evidence="2">Muscle</tissue>
    </source>
</reference>
<gene>
    <name evidence="2" type="ORF">BSL78_07034</name>
</gene>
<feature type="compositionally biased region" description="Acidic residues" evidence="1">
    <location>
        <begin position="35"/>
        <end position="44"/>
    </location>
</feature>
<dbReference type="Proteomes" id="UP000230750">
    <property type="component" value="Unassembled WGS sequence"/>
</dbReference>
<feature type="compositionally biased region" description="Basic and acidic residues" evidence="1">
    <location>
        <begin position="45"/>
        <end position="58"/>
    </location>
</feature>
<organism evidence="2 3">
    <name type="scientific">Stichopus japonicus</name>
    <name type="common">Sea cucumber</name>
    <dbReference type="NCBI Taxonomy" id="307972"/>
    <lineage>
        <taxon>Eukaryota</taxon>
        <taxon>Metazoa</taxon>
        <taxon>Echinodermata</taxon>
        <taxon>Eleutherozoa</taxon>
        <taxon>Echinozoa</taxon>
        <taxon>Holothuroidea</taxon>
        <taxon>Aspidochirotacea</taxon>
        <taxon>Aspidochirotida</taxon>
        <taxon>Stichopodidae</taxon>
        <taxon>Apostichopus</taxon>
    </lineage>
</organism>
<accession>A0A2G8L710</accession>
<protein>
    <submittedName>
        <fullName evidence="2">Uncharacterized protein</fullName>
    </submittedName>
</protein>
<evidence type="ECO:0000313" key="2">
    <source>
        <dbReference type="EMBL" id="PIK56059.1"/>
    </source>
</evidence>
<sequence length="187" mass="21227">MVKMHHGQMPMQETRGRLHEPLPSKSRLQQSNEDDHSDDDETSDVDSRTHELVDRPMVDRPTNWLTDHGRSQPTYEEDQSHPRRPQLNCLGLSKEDKVPTGKFIQFVHIGGNHWITISNVHSKTPDQLTVYDFLHGGRLSTSAQQIIARYVKTTKDRLSIDLATCSNKKTPTIADRSPHIAFGVSLA</sequence>